<organism evidence="9 10">
    <name type="scientific">Acinetobacter qingfengensis</name>
    <dbReference type="NCBI Taxonomy" id="1262585"/>
    <lineage>
        <taxon>Bacteria</taxon>
        <taxon>Pseudomonadati</taxon>
        <taxon>Pseudomonadota</taxon>
        <taxon>Gammaproteobacteria</taxon>
        <taxon>Moraxellales</taxon>
        <taxon>Moraxellaceae</taxon>
        <taxon>Acinetobacter</taxon>
    </lineage>
</organism>
<keyword evidence="10" id="KW-1185">Reference proteome</keyword>
<dbReference type="Proteomes" id="UP000185895">
    <property type="component" value="Unassembled WGS sequence"/>
</dbReference>
<accession>A0A1E7RF40</accession>
<dbReference type="EMBL" id="MKKK01000002">
    <property type="protein sequence ID" value="OEY97872.1"/>
    <property type="molecule type" value="Genomic_DNA"/>
</dbReference>
<reference evidence="9 10" key="1">
    <citation type="submission" date="2016-09" db="EMBL/GenBank/DDBJ databases">
        <authorList>
            <person name="Capua I."/>
            <person name="De Benedictis P."/>
            <person name="Joannis T."/>
            <person name="Lombin L.H."/>
            <person name="Cattoli G."/>
        </authorList>
    </citation>
    <scope>NUCLEOTIDE SEQUENCE [LARGE SCALE GENOMIC DNA]</scope>
    <source>
        <strain evidence="9 10">ANC 4671</strain>
    </source>
</reference>
<evidence type="ECO:0000256" key="8">
    <source>
        <dbReference type="SAM" id="SignalP"/>
    </source>
</evidence>
<evidence type="ECO:0000256" key="1">
    <source>
        <dbReference type="ARBA" id="ARBA00004571"/>
    </source>
</evidence>
<keyword evidence="3 7" id="KW-1134">Transmembrane beta strand</keyword>
<dbReference type="InterPro" id="IPR036942">
    <property type="entry name" value="Beta-barrel_TonB_sf"/>
</dbReference>
<dbReference type="PROSITE" id="PS52016">
    <property type="entry name" value="TONB_DEPENDENT_REC_3"/>
    <property type="match status" value="1"/>
</dbReference>
<dbReference type="STRING" id="1262585.BJI46_07320"/>
<evidence type="ECO:0000313" key="10">
    <source>
        <dbReference type="Proteomes" id="UP000185895"/>
    </source>
</evidence>
<comment type="caution">
    <text evidence="9">The sequence shown here is derived from an EMBL/GenBank/DDBJ whole genome shotgun (WGS) entry which is preliminary data.</text>
</comment>
<evidence type="ECO:0000256" key="6">
    <source>
        <dbReference type="ARBA" id="ARBA00023237"/>
    </source>
</evidence>
<gene>
    <name evidence="9" type="ORF">BJI46_07320</name>
</gene>
<keyword evidence="8" id="KW-0732">Signal</keyword>
<comment type="subcellular location">
    <subcellularLocation>
        <location evidence="1 7">Cell outer membrane</location>
        <topology evidence="1 7">Multi-pass membrane protein</topology>
    </subcellularLocation>
</comment>
<keyword evidence="5 7" id="KW-0472">Membrane</keyword>
<keyword evidence="6 7" id="KW-0998">Cell outer membrane</keyword>
<name>A0A1E7RF40_9GAMM</name>
<dbReference type="AlphaFoldDB" id="A0A1E7RF40"/>
<evidence type="ECO:0000256" key="2">
    <source>
        <dbReference type="ARBA" id="ARBA00022448"/>
    </source>
</evidence>
<keyword evidence="2 7" id="KW-0813">Transport</keyword>
<dbReference type="InterPro" id="IPR039426">
    <property type="entry name" value="TonB-dep_rcpt-like"/>
</dbReference>
<evidence type="ECO:0000256" key="3">
    <source>
        <dbReference type="ARBA" id="ARBA00022452"/>
    </source>
</evidence>
<sequence length="833" mass="94635">MMYCKTYLSILIVSLVYVQHAYSAQDDQTENEVIQLAPLHVNAHISVVGEAEYNQQQLKNTSGNKTISDFLKIHPNVQFDNASQAAGTQGELSVQNISINGALYYENKYLLDNTNVGNLLNPAAGDNDNNFNAVSGSSQAVTLNTDLICNLQVLDSNVSAEFGQFTGGVVKASTCAPKTKIGEIHGNVNYDYTSSSWSKYNYVSDDELAEFEENRDDNYQKKFIKQGISASVYGNVTEQLGLSLATSHRWSNIDLLSSLADSRNYNQTRAVDHVDLGVFYQFNEKHDVKLRLSHGEDQAKKYVTNSLNSKSDQSTSNDAIDVEFKHKFDSAIITQSLVYQEKDIHRDTDNTSSVVWLTSSAKNWSNSSTASEGGAGALQNNQKTFEYALKSVFLPLNWGSVEHQFTLGAGYGHDQANWYRPVDFYSYYVPSKNNGILGVSTCTTDEGTVDPYCDLTYSSGTTSGQAHGKRLVHQAGTIDIQQDRAYAFLENQMNWKNILRARLGIRTDYDSLTKNNNFAPRSRFEYLPFADDRLVLTTGWNRYYAQNAFIYALQDGINALAYYETRKNINDDWAYNSAYSTTNISRTQLDTPYADEFLFAVSGRISHLDWQLKYLDRKYEDQIRKLRITTSPLIYNYSNTGRSKSDIYSLTLQNYIPVKIYNSLNSFYFAADYTDTIRNFNDYDDILNSDPTYILYDGKVIENINRPANNYNQPWTLRLGWNTEFQNFPLRINQFLRYKGSYDAMVKSTIPVANRFVYNGETVSTQYTATRMKPYFSWDVKFNYDLNLTSKLKPTLGLTINNLTNHKNQYINTSSEIRSASGRQFIAEVNFKF</sequence>
<evidence type="ECO:0000256" key="7">
    <source>
        <dbReference type="PROSITE-ProRule" id="PRU01360"/>
    </source>
</evidence>
<evidence type="ECO:0000256" key="4">
    <source>
        <dbReference type="ARBA" id="ARBA00022692"/>
    </source>
</evidence>
<feature type="signal peptide" evidence="8">
    <location>
        <begin position="1"/>
        <end position="23"/>
    </location>
</feature>
<comment type="similarity">
    <text evidence="7">Belongs to the TonB-dependent receptor family.</text>
</comment>
<proteinExistence type="inferred from homology"/>
<dbReference type="GO" id="GO:0009279">
    <property type="term" value="C:cell outer membrane"/>
    <property type="evidence" value="ECO:0007669"/>
    <property type="project" value="UniProtKB-SubCell"/>
</dbReference>
<evidence type="ECO:0000313" key="9">
    <source>
        <dbReference type="EMBL" id="OEY97872.1"/>
    </source>
</evidence>
<keyword evidence="4 7" id="KW-0812">Transmembrane</keyword>
<protein>
    <submittedName>
        <fullName evidence="9">Uncharacterized protein</fullName>
    </submittedName>
</protein>
<dbReference type="Gene3D" id="2.40.170.20">
    <property type="entry name" value="TonB-dependent receptor, beta-barrel domain"/>
    <property type="match status" value="1"/>
</dbReference>
<dbReference type="SUPFAM" id="SSF56935">
    <property type="entry name" value="Porins"/>
    <property type="match status" value="1"/>
</dbReference>
<feature type="chain" id="PRO_5009201559" evidence="8">
    <location>
        <begin position="24"/>
        <end position="833"/>
    </location>
</feature>
<evidence type="ECO:0000256" key="5">
    <source>
        <dbReference type="ARBA" id="ARBA00023136"/>
    </source>
</evidence>